<organism evidence="14 15">
    <name type="scientific">Diabrotica balteata</name>
    <name type="common">Banded cucumber beetle</name>
    <dbReference type="NCBI Taxonomy" id="107213"/>
    <lineage>
        <taxon>Eukaryota</taxon>
        <taxon>Metazoa</taxon>
        <taxon>Ecdysozoa</taxon>
        <taxon>Arthropoda</taxon>
        <taxon>Hexapoda</taxon>
        <taxon>Insecta</taxon>
        <taxon>Pterygota</taxon>
        <taxon>Neoptera</taxon>
        <taxon>Endopterygota</taxon>
        <taxon>Coleoptera</taxon>
        <taxon>Polyphaga</taxon>
        <taxon>Cucujiformia</taxon>
        <taxon>Chrysomeloidea</taxon>
        <taxon>Chrysomelidae</taxon>
        <taxon>Galerucinae</taxon>
        <taxon>Diabroticina</taxon>
        <taxon>Diabroticites</taxon>
        <taxon>Diabrotica</taxon>
    </lineage>
</organism>
<dbReference type="Pfam" id="PF05485">
    <property type="entry name" value="THAP"/>
    <property type="match status" value="1"/>
</dbReference>
<evidence type="ECO:0000256" key="8">
    <source>
        <dbReference type="ARBA" id="ARBA00023125"/>
    </source>
</evidence>
<evidence type="ECO:0000256" key="11">
    <source>
        <dbReference type="ARBA" id="ARBA00023306"/>
    </source>
</evidence>
<dbReference type="GO" id="GO:0008270">
    <property type="term" value="F:zinc ion binding"/>
    <property type="evidence" value="ECO:0007669"/>
    <property type="project" value="UniProtKB-KW"/>
</dbReference>
<dbReference type="Proteomes" id="UP001153709">
    <property type="component" value="Chromosome 7"/>
</dbReference>
<keyword evidence="9" id="KW-0804">Transcription</keyword>
<keyword evidence="15" id="KW-1185">Reference proteome</keyword>
<dbReference type="InterPro" id="IPR038441">
    <property type="entry name" value="THAP_Znf_sf"/>
</dbReference>
<keyword evidence="8 12" id="KW-0238">DNA-binding</keyword>
<dbReference type="GO" id="GO:0005654">
    <property type="term" value="C:nucleoplasm"/>
    <property type="evidence" value="ECO:0007669"/>
    <property type="project" value="UniProtKB-SubCell"/>
</dbReference>
<gene>
    <name evidence="14" type="ORF">DIABBA_LOCUS10465</name>
</gene>
<evidence type="ECO:0000256" key="5">
    <source>
        <dbReference type="ARBA" id="ARBA00022833"/>
    </source>
</evidence>
<dbReference type="PROSITE" id="PS50950">
    <property type="entry name" value="ZF_THAP"/>
    <property type="match status" value="1"/>
</dbReference>
<keyword evidence="11" id="KW-0131">Cell cycle</keyword>
<evidence type="ECO:0000256" key="10">
    <source>
        <dbReference type="ARBA" id="ARBA00023242"/>
    </source>
</evidence>
<name>A0A9N9XDQ2_DIABA</name>
<dbReference type="PANTHER" id="PTHR46600">
    <property type="entry name" value="THAP DOMAIN-CONTAINING"/>
    <property type="match status" value="1"/>
</dbReference>
<dbReference type="SMART" id="SM00980">
    <property type="entry name" value="THAP"/>
    <property type="match status" value="1"/>
</dbReference>
<keyword evidence="10" id="KW-0539">Nucleus</keyword>
<keyword evidence="5" id="KW-0862">Zinc</keyword>
<dbReference type="AlphaFoldDB" id="A0A9N9XDQ2"/>
<comment type="similarity">
    <text evidence="2">Belongs to the THAP1 family.</text>
</comment>
<dbReference type="PANTHER" id="PTHR46600:SF1">
    <property type="entry name" value="THAP DOMAIN-CONTAINING PROTEIN 1"/>
    <property type="match status" value="1"/>
</dbReference>
<evidence type="ECO:0000259" key="13">
    <source>
        <dbReference type="PROSITE" id="PS50950"/>
    </source>
</evidence>
<keyword evidence="6" id="KW-0805">Transcription regulation</keyword>
<evidence type="ECO:0000313" key="15">
    <source>
        <dbReference type="Proteomes" id="UP001153709"/>
    </source>
</evidence>
<keyword evidence="7" id="KW-0175">Coiled coil</keyword>
<dbReference type="InterPro" id="IPR006612">
    <property type="entry name" value="THAP_Znf"/>
</dbReference>
<dbReference type="Gene3D" id="6.20.210.20">
    <property type="entry name" value="THAP domain"/>
    <property type="match status" value="1"/>
</dbReference>
<evidence type="ECO:0000256" key="12">
    <source>
        <dbReference type="PROSITE-ProRule" id="PRU00309"/>
    </source>
</evidence>
<accession>A0A9N9XDQ2</accession>
<feature type="domain" description="THAP-type" evidence="13">
    <location>
        <begin position="1"/>
        <end position="78"/>
    </location>
</feature>
<keyword evidence="4 12" id="KW-0863">Zinc-finger</keyword>
<sequence>MVLQCCICKKTKYLHPDLSFHLFPNNIDDRTIWVANLGENIKVSKYSRVCSIHFRLEDFEIKQSGKKFLRIGAIPMSEVSDSELVLRSETSSKRLFCKYINRQCITS</sequence>
<evidence type="ECO:0000256" key="3">
    <source>
        <dbReference type="ARBA" id="ARBA00022723"/>
    </source>
</evidence>
<dbReference type="GO" id="GO:0043565">
    <property type="term" value="F:sequence-specific DNA binding"/>
    <property type="evidence" value="ECO:0007669"/>
    <property type="project" value="InterPro"/>
</dbReference>
<evidence type="ECO:0000256" key="1">
    <source>
        <dbReference type="ARBA" id="ARBA00004642"/>
    </source>
</evidence>
<comment type="subcellular location">
    <subcellularLocation>
        <location evidence="1">Nucleus</location>
        <location evidence="1">Nucleoplasm</location>
    </subcellularLocation>
</comment>
<dbReference type="OrthoDB" id="7312725at2759"/>
<dbReference type="EMBL" id="OU898282">
    <property type="protein sequence ID" value="CAG9837491.1"/>
    <property type="molecule type" value="Genomic_DNA"/>
</dbReference>
<protein>
    <recommendedName>
        <fullName evidence="13">THAP-type domain-containing protein</fullName>
    </recommendedName>
</protein>
<reference evidence="14" key="1">
    <citation type="submission" date="2022-01" db="EMBL/GenBank/DDBJ databases">
        <authorList>
            <person name="King R."/>
        </authorList>
    </citation>
    <scope>NUCLEOTIDE SEQUENCE</scope>
</reference>
<evidence type="ECO:0000256" key="7">
    <source>
        <dbReference type="ARBA" id="ARBA00023054"/>
    </source>
</evidence>
<evidence type="ECO:0000256" key="9">
    <source>
        <dbReference type="ARBA" id="ARBA00023163"/>
    </source>
</evidence>
<evidence type="ECO:0000256" key="4">
    <source>
        <dbReference type="ARBA" id="ARBA00022771"/>
    </source>
</evidence>
<dbReference type="SMART" id="SM00692">
    <property type="entry name" value="DM3"/>
    <property type="match status" value="1"/>
</dbReference>
<dbReference type="InterPro" id="IPR026516">
    <property type="entry name" value="THAP1/10"/>
</dbReference>
<evidence type="ECO:0000256" key="2">
    <source>
        <dbReference type="ARBA" id="ARBA00006177"/>
    </source>
</evidence>
<evidence type="ECO:0000313" key="14">
    <source>
        <dbReference type="EMBL" id="CAG9837491.1"/>
    </source>
</evidence>
<dbReference type="SUPFAM" id="SSF57716">
    <property type="entry name" value="Glucocorticoid receptor-like (DNA-binding domain)"/>
    <property type="match status" value="1"/>
</dbReference>
<evidence type="ECO:0000256" key="6">
    <source>
        <dbReference type="ARBA" id="ARBA00023015"/>
    </source>
</evidence>
<proteinExistence type="inferred from homology"/>
<keyword evidence="3" id="KW-0479">Metal-binding</keyword>